<dbReference type="Proteomes" id="UP000824120">
    <property type="component" value="Chromosome 3"/>
</dbReference>
<dbReference type="PANTHER" id="PTHR45749:SF34">
    <property type="entry name" value="ZINC FINGER MYM-TYPE PROTEIN 1-LIKE"/>
    <property type="match status" value="1"/>
</dbReference>
<dbReference type="AlphaFoldDB" id="A0A9J6A1B1"/>
<protein>
    <recommendedName>
        <fullName evidence="1">DUF4371 domain-containing protein</fullName>
    </recommendedName>
</protein>
<name>A0A9J6A1B1_SOLCO</name>
<organism evidence="2 3">
    <name type="scientific">Solanum commersonii</name>
    <name type="common">Commerson's wild potato</name>
    <name type="synonym">Commerson's nightshade</name>
    <dbReference type="NCBI Taxonomy" id="4109"/>
    <lineage>
        <taxon>Eukaryota</taxon>
        <taxon>Viridiplantae</taxon>
        <taxon>Streptophyta</taxon>
        <taxon>Embryophyta</taxon>
        <taxon>Tracheophyta</taxon>
        <taxon>Spermatophyta</taxon>
        <taxon>Magnoliopsida</taxon>
        <taxon>eudicotyledons</taxon>
        <taxon>Gunneridae</taxon>
        <taxon>Pentapetalae</taxon>
        <taxon>asterids</taxon>
        <taxon>lamiids</taxon>
        <taxon>Solanales</taxon>
        <taxon>Solanaceae</taxon>
        <taxon>Solanoideae</taxon>
        <taxon>Solaneae</taxon>
        <taxon>Solanum</taxon>
    </lineage>
</organism>
<dbReference type="PANTHER" id="PTHR45749">
    <property type="match status" value="1"/>
</dbReference>
<reference evidence="2 3" key="1">
    <citation type="submission" date="2020-09" db="EMBL/GenBank/DDBJ databases">
        <title>De no assembly of potato wild relative species, Solanum commersonii.</title>
        <authorList>
            <person name="Cho K."/>
        </authorList>
    </citation>
    <scope>NUCLEOTIDE SEQUENCE [LARGE SCALE GENOMIC DNA]</scope>
    <source>
        <strain evidence="2">LZ3.2</strain>
        <tissue evidence="2">Leaf</tissue>
    </source>
</reference>
<comment type="caution">
    <text evidence="2">The sequence shown here is derived from an EMBL/GenBank/DDBJ whole genome shotgun (WGS) entry which is preliminary data.</text>
</comment>
<dbReference type="Pfam" id="PF14291">
    <property type="entry name" value="DUF4371"/>
    <property type="match status" value="1"/>
</dbReference>
<proteinExistence type="predicted"/>
<dbReference type="OrthoDB" id="912994at2759"/>
<dbReference type="EMBL" id="JACXVP010000003">
    <property type="protein sequence ID" value="KAG5618067.1"/>
    <property type="molecule type" value="Genomic_DNA"/>
</dbReference>
<evidence type="ECO:0000313" key="3">
    <source>
        <dbReference type="Proteomes" id="UP000824120"/>
    </source>
</evidence>
<gene>
    <name evidence="2" type="ORF">H5410_017891</name>
</gene>
<accession>A0A9J6A1B1</accession>
<evidence type="ECO:0000313" key="2">
    <source>
        <dbReference type="EMBL" id="KAG5618067.1"/>
    </source>
</evidence>
<keyword evidence="3" id="KW-1185">Reference proteome</keyword>
<evidence type="ECO:0000259" key="1">
    <source>
        <dbReference type="Pfam" id="PF14291"/>
    </source>
</evidence>
<dbReference type="InterPro" id="IPR025398">
    <property type="entry name" value="DUF4371"/>
</dbReference>
<feature type="domain" description="DUF4371" evidence="1">
    <location>
        <begin position="99"/>
        <end position="197"/>
    </location>
</feature>
<sequence>MEKFLVKFNHSQASSSRNVNPSSLINDLNIDSLEADPGKRVPIAHYNPQIKDEVRKHYIQKGLVNQNGFISSNRNWKRIVNFVKFDDFFHGSTSEFYTKKGFRSWNRALERFRKHVGDVNSIHDKCFNKMLDLSNHHQSIQVVIDKHSQKLKNEYRMRLEASIDVSRLLLQYGLPFRGHDESESSINQGFFLGFFAMARDKHRMLEK</sequence>